<reference evidence="2" key="1">
    <citation type="submission" date="2020-08" db="EMBL/GenBank/DDBJ databases">
        <title>Multicomponent nature underlies the extraordinary mechanical properties of spider dragline silk.</title>
        <authorList>
            <person name="Kono N."/>
            <person name="Nakamura H."/>
            <person name="Mori M."/>
            <person name="Yoshida Y."/>
            <person name="Ohtoshi R."/>
            <person name="Malay A.D."/>
            <person name="Moran D.A.P."/>
            <person name="Tomita M."/>
            <person name="Numata K."/>
            <person name="Arakawa K."/>
        </authorList>
    </citation>
    <scope>NUCLEOTIDE SEQUENCE</scope>
</reference>
<feature type="region of interest" description="Disordered" evidence="1">
    <location>
        <begin position="1"/>
        <end position="29"/>
    </location>
</feature>
<keyword evidence="3" id="KW-1185">Reference proteome</keyword>
<dbReference type="AlphaFoldDB" id="A0A8X6I5H1"/>
<comment type="caution">
    <text evidence="2">The sequence shown here is derived from an EMBL/GenBank/DDBJ whole genome shotgun (WGS) entry which is preliminary data.</text>
</comment>
<dbReference type="Proteomes" id="UP000887013">
    <property type="component" value="Unassembled WGS sequence"/>
</dbReference>
<proteinExistence type="predicted"/>
<organism evidence="2 3">
    <name type="scientific">Nephila pilipes</name>
    <name type="common">Giant wood spider</name>
    <name type="synonym">Nephila maculata</name>
    <dbReference type="NCBI Taxonomy" id="299642"/>
    <lineage>
        <taxon>Eukaryota</taxon>
        <taxon>Metazoa</taxon>
        <taxon>Ecdysozoa</taxon>
        <taxon>Arthropoda</taxon>
        <taxon>Chelicerata</taxon>
        <taxon>Arachnida</taxon>
        <taxon>Araneae</taxon>
        <taxon>Araneomorphae</taxon>
        <taxon>Entelegynae</taxon>
        <taxon>Araneoidea</taxon>
        <taxon>Nephilidae</taxon>
        <taxon>Nephila</taxon>
    </lineage>
</organism>
<accession>A0A8X6I5H1</accession>
<sequence length="96" mass="10857">MAAFSRCPVNEVSQSSVEVMNDPPDPSAKVEGDRWPTLFCHRWASKHKICRFSTVRTLQAPAHARNDMYSEPGIQPEDLLGIYLSCLQEFAPHKMP</sequence>
<gene>
    <name evidence="2" type="ORF">NPIL_553541</name>
</gene>
<name>A0A8X6I5H1_NEPPI</name>
<evidence type="ECO:0000256" key="1">
    <source>
        <dbReference type="SAM" id="MobiDB-lite"/>
    </source>
</evidence>
<protein>
    <submittedName>
        <fullName evidence="2">Uncharacterized protein</fullName>
    </submittedName>
</protein>
<evidence type="ECO:0000313" key="3">
    <source>
        <dbReference type="Proteomes" id="UP000887013"/>
    </source>
</evidence>
<evidence type="ECO:0000313" key="2">
    <source>
        <dbReference type="EMBL" id="GFS31190.1"/>
    </source>
</evidence>
<dbReference type="EMBL" id="BMAW01041875">
    <property type="protein sequence ID" value="GFS31190.1"/>
    <property type="molecule type" value="Genomic_DNA"/>
</dbReference>